<feature type="domain" description="Reverse transcriptase N-terminal" evidence="1">
    <location>
        <begin position="23"/>
        <end position="104"/>
    </location>
</feature>
<dbReference type="EMBL" id="QGMY01000008">
    <property type="protein sequence ID" value="PWR71548.1"/>
    <property type="molecule type" value="Genomic_DNA"/>
</dbReference>
<dbReference type="InterPro" id="IPR025960">
    <property type="entry name" value="RVT_N"/>
</dbReference>
<organism evidence="2 3">
    <name type="scientific">Methanospirillum lacunae</name>
    <dbReference type="NCBI Taxonomy" id="668570"/>
    <lineage>
        <taxon>Archaea</taxon>
        <taxon>Methanobacteriati</taxon>
        <taxon>Methanobacteriota</taxon>
        <taxon>Stenosarchaea group</taxon>
        <taxon>Methanomicrobia</taxon>
        <taxon>Methanomicrobiales</taxon>
        <taxon>Methanospirillaceae</taxon>
        <taxon>Methanospirillum</taxon>
    </lineage>
</organism>
<gene>
    <name evidence="2" type="ORF">DK846_11875</name>
</gene>
<dbReference type="PANTHER" id="PTHR34047:SF8">
    <property type="entry name" value="PROTEIN YKFC"/>
    <property type="match status" value="1"/>
</dbReference>
<protein>
    <recommendedName>
        <fullName evidence="1">Reverse transcriptase N-terminal domain-containing protein</fullName>
    </recommendedName>
</protein>
<comment type="caution">
    <text evidence="2">The sequence shown here is derived from an EMBL/GenBank/DDBJ whole genome shotgun (WGS) entry which is preliminary data.</text>
</comment>
<dbReference type="GeneID" id="97550297"/>
<accession>A0A2V2N4V3</accession>
<keyword evidence="3" id="KW-1185">Reference proteome</keyword>
<dbReference type="AlphaFoldDB" id="A0A2V2N4V3"/>
<evidence type="ECO:0000313" key="2">
    <source>
        <dbReference type="EMBL" id="PWR71548.1"/>
    </source>
</evidence>
<proteinExistence type="predicted"/>
<dbReference type="InterPro" id="IPR051083">
    <property type="entry name" value="GrpII_Intron_Splice-Mob/Def"/>
</dbReference>
<evidence type="ECO:0000259" key="1">
    <source>
        <dbReference type="Pfam" id="PF13655"/>
    </source>
</evidence>
<sequence length="125" mass="14390">MNVRSSNTHISEDLTNRELAKQWKNLPLDEARSHVNRLQKRIPKAVKEGKYRLAKRLQYLVTHSFYAKTLAVKKVVENTGQRTTGVDGVKWTLPHEKMKAALSLTNKGYKAQPLKCIVILDYLLF</sequence>
<dbReference type="Proteomes" id="UP000245657">
    <property type="component" value="Unassembled WGS sequence"/>
</dbReference>
<dbReference type="Pfam" id="PF13655">
    <property type="entry name" value="RVT_N"/>
    <property type="match status" value="1"/>
</dbReference>
<dbReference type="RefSeq" id="WP_109969166.1">
    <property type="nucleotide sequence ID" value="NZ_CP176093.1"/>
</dbReference>
<dbReference type="PANTHER" id="PTHR34047">
    <property type="entry name" value="NUCLEAR INTRON MATURASE 1, MITOCHONDRIAL-RELATED"/>
    <property type="match status" value="1"/>
</dbReference>
<evidence type="ECO:0000313" key="3">
    <source>
        <dbReference type="Proteomes" id="UP000245657"/>
    </source>
</evidence>
<name>A0A2V2N4V3_9EURY</name>
<dbReference type="OrthoDB" id="115799at2157"/>
<reference evidence="2 3" key="1">
    <citation type="submission" date="2018-05" db="EMBL/GenBank/DDBJ databases">
        <title>Draft genome of Methanospirillum lacunae Ki8-1.</title>
        <authorList>
            <person name="Dueholm M.S."/>
            <person name="Nielsen P.H."/>
            <person name="Bakmann L.F."/>
            <person name="Otzen D.E."/>
        </authorList>
    </citation>
    <scope>NUCLEOTIDE SEQUENCE [LARGE SCALE GENOMIC DNA]</scope>
    <source>
        <strain evidence="2 3">Ki8-1</strain>
    </source>
</reference>